<dbReference type="KEGG" id="bko:CKF48_08790"/>
<evidence type="ECO:0000259" key="1">
    <source>
        <dbReference type="Pfam" id="PF26353"/>
    </source>
</evidence>
<dbReference type="InterPro" id="IPR058780">
    <property type="entry name" value="YhfM-like_dom"/>
</dbReference>
<keyword evidence="3" id="KW-1185">Reference proteome</keyword>
<dbReference type="AlphaFoldDB" id="A0A248TGV8"/>
<dbReference type="Pfam" id="PF26353">
    <property type="entry name" value="YhfM"/>
    <property type="match status" value="1"/>
</dbReference>
<dbReference type="PROSITE" id="PS51257">
    <property type="entry name" value="PROKAR_LIPOPROTEIN"/>
    <property type="match status" value="1"/>
</dbReference>
<proteinExistence type="predicted"/>
<dbReference type="OrthoDB" id="2928335at2"/>
<reference evidence="2 3" key="1">
    <citation type="submission" date="2017-08" db="EMBL/GenBank/DDBJ databases">
        <title>Complete Genome Sequence of Bacillus kochii Oregon-R-modENCODE STRAIN BDGP4, isolated from Drosophila melanogaster gut.</title>
        <authorList>
            <person name="Wan K.H."/>
            <person name="Yu C."/>
            <person name="Park S."/>
            <person name="Hammonds A.S."/>
            <person name="Booth B.W."/>
            <person name="Celniker S.E."/>
        </authorList>
    </citation>
    <scope>NUCLEOTIDE SEQUENCE [LARGE SCALE GENOMIC DNA]</scope>
    <source>
        <strain evidence="2 3">BDGP4</strain>
    </source>
</reference>
<accession>A0A248TGV8</accession>
<gene>
    <name evidence="2" type="ORF">CKF48_08790</name>
</gene>
<evidence type="ECO:0000313" key="3">
    <source>
        <dbReference type="Proteomes" id="UP000215137"/>
    </source>
</evidence>
<feature type="domain" description="YhfM-like" evidence="1">
    <location>
        <begin position="51"/>
        <end position="136"/>
    </location>
</feature>
<dbReference type="RefSeq" id="WP_095370989.1">
    <property type="nucleotide sequence ID" value="NZ_CP022983.1"/>
</dbReference>
<protein>
    <recommendedName>
        <fullName evidence="1">YhfM-like domain-containing protein</fullName>
    </recommendedName>
</protein>
<dbReference type="Proteomes" id="UP000215137">
    <property type="component" value="Chromosome"/>
</dbReference>
<organism evidence="2 3">
    <name type="scientific">Cytobacillus kochii</name>
    <dbReference type="NCBI Taxonomy" id="859143"/>
    <lineage>
        <taxon>Bacteria</taxon>
        <taxon>Bacillati</taxon>
        <taxon>Bacillota</taxon>
        <taxon>Bacilli</taxon>
        <taxon>Bacillales</taxon>
        <taxon>Bacillaceae</taxon>
        <taxon>Cytobacillus</taxon>
    </lineage>
</organism>
<sequence>MKSIYLAIVLSVLVLIGCEKGEPMVLLNEPIKAIHFSPSKGVGEINETILFSIKEDADIKTVEKVILTAVKEPTVINERLPDYDVMVEYKKGLPTHAIHLWVGEQDEPSILMYMVNDGETYLTTGDMTNVLREMLKK</sequence>
<name>A0A248TGV8_9BACI</name>
<dbReference type="EMBL" id="CP022983">
    <property type="protein sequence ID" value="ASV67415.1"/>
    <property type="molecule type" value="Genomic_DNA"/>
</dbReference>
<evidence type="ECO:0000313" key="2">
    <source>
        <dbReference type="EMBL" id="ASV67415.1"/>
    </source>
</evidence>